<comment type="caution">
    <text evidence="1">The sequence shown here is derived from an EMBL/GenBank/DDBJ whole genome shotgun (WGS) entry which is preliminary data.</text>
</comment>
<organism evidence="1 2">
    <name type="scientific">Flaviflagellibacter deserti</name>
    <dbReference type="NCBI Taxonomy" id="2267266"/>
    <lineage>
        <taxon>Bacteria</taxon>
        <taxon>Pseudomonadati</taxon>
        <taxon>Pseudomonadota</taxon>
        <taxon>Alphaproteobacteria</taxon>
        <taxon>Hyphomicrobiales</taxon>
        <taxon>Flaviflagellibacter</taxon>
    </lineage>
</organism>
<dbReference type="EMBL" id="JBHSJF010000008">
    <property type="protein sequence ID" value="MFC5069464.1"/>
    <property type="molecule type" value="Genomic_DNA"/>
</dbReference>
<protein>
    <submittedName>
        <fullName evidence="1">Uncharacterized protein</fullName>
    </submittedName>
</protein>
<evidence type="ECO:0000313" key="2">
    <source>
        <dbReference type="Proteomes" id="UP001595796"/>
    </source>
</evidence>
<dbReference type="Proteomes" id="UP001595796">
    <property type="component" value="Unassembled WGS sequence"/>
</dbReference>
<proteinExistence type="predicted"/>
<gene>
    <name evidence="1" type="ORF">ACFPFW_15710</name>
</gene>
<accession>A0ABV9Z7B4</accession>
<dbReference type="RefSeq" id="WP_114958290.1">
    <property type="nucleotide sequence ID" value="NZ_JBHSJF010000008.1"/>
</dbReference>
<name>A0ABV9Z7B4_9HYPH</name>
<keyword evidence="2" id="KW-1185">Reference proteome</keyword>
<reference evidence="2" key="1">
    <citation type="journal article" date="2019" name="Int. J. Syst. Evol. Microbiol.">
        <title>The Global Catalogue of Microorganisms (GCM) 10K type strain sequencing project: providing services to taxonomists for standard genome sequencing and annotation.</title>
        <authorList>
            <consortium name="The Broad Institute Genomics Platform"/>
            <consortium name="The Broad Institute Genome Sequencing Center for Infectious Disease"/>
            <person name="Wu L."/>
            <person name="Ma J."/>
        </authorList>
    </citation>
    <scope>NUCLEOTIDE SEQUENCE [LARGE SCALE GENOMIC DNA]</scope>
    <source>
        <strain evidence="2">CGMCC 1.16444</strain>
    </source>
</reference>
<sequence>MAASRQETRGFVVVAIRLQNDAQELFMDRRHFLFAGATFAASTTLFRNVAAEGSLSGNFNGVAVYDETPQGRIIVVDSLSYLTRRPDLMGSLRVSQKDVVVGCSFAGLQTFSDPLALGPRALIAHAAGVGKDNAGIAGLPMAQELGVAAAACLTLSARMSDGRSLFLDGIIGHLNEAAGAAGVHENMTVRDAAYALLAAPEGQVRKIDSGAGSHTSGKITTLLETKAGGIYAAWFIALIKDRRPNDVFVTATHCGETMARYTLAVRPKGIIANDAGLSKDRSGVIGLTMLEREGIPAAAVAALSARIGDELSSYNDGIISEVNAPATRKGVRPGMACKDAARILLEA</sequence>
<evidence type="ECO:0000313" key="1">
    <source>
        <dbReference type="EMBL" id="MFC5069464.1"/>
    </source>
</evidence>